<evidence type="ECO:0000259" key="1">
    <source>
        <dbReference type="Pfam" id="PF21246"/>
    </source>
</evidence>
<organism evidence="2 3">
    <name type="scientific">Grus japonensis</name>
    <name type="common">Japanese crane</name>
    <name type="synonym">Red-crowned crane</name>
    <dbReference type="NCBI Taxonomy" id="30415"/>
    <lineage>
        <taxon>Eukaryota</taxon>
        <taxon>Metazoa</taxon>
        <taxon>Chordata</taxon>
        <taxon>Craniata</taxon>
        <taxon>Vertebrata</taxon>
        <taxon>Euteleostomi</taxon>
        <taxon>Archelosauria</taxon>
        <taxon>Archosauria</taxon>
        <taxon>Dinosauria</taxon>
        <taxon>Saurischia</taxon>
        <taxon>Theropoda</taxon>
        <taxon>Coelurosauria</taxon>
        <taxon>Aves</taxon>
        <taxon>Neognathae</taxon>
        <taxon>Neoaves</taxon>
        <taxon>Gruiformes</taxon>
        <taxon>Gruidae</taxon>
        <taxon>Grus</taxon>
    </lineage>
</organism>
<feature type="domain" description="Ubiquitin carboxyl-terminal hydrolase 38-like N-terminal" evidence="1">
    <location>
        <begin position="49"/>
        <end position="230"/>
    </location>
</feature>
<dbReference type="EMBL" id="BAAFJT010000001">
    <property type="protein sequence ID" value="GAB0180940.1"/>
    <property type="molecule type" value="Genomic_DNA"/>
</dbReference>
<evidence type="ECO:0000313" key="3">
    <source>
        <dbReference type="Proteomes" id="UP001623348"/>
    </source>
</evidence>
<accession>A0ABC9W5V5</accession>
<keyword evidence="3" id="KW-1185">Reference proteome</keyword>
<proteinExistence type="predicted"/>
<comment type="caution">
    <text evidence="2">The sequence shown here is derived from an EMBL/GenBank/DDBJ whole genome shotgun (WGS) entry which is preliminary data.</text>
</comment>
<feature type="domain" description="Ubiquitin carboxyl-terminal hydrolase 38-like N-terminal" evidence="1">
    <location>
        <begin position="251"/>
        <end position="299"/>
    </location>
</feature>
<sequence length="299" mass="34145">MDKILEAVVMSSYPNNVKQGLVRRVIEAAKQPMDSEQCWSMLELSTKLYLLGDTKYKREIGKEVLEVYGHYHPEEFEEFFNVRFLLSLLQEGYGPLGKRSHYVLDYIQLGLQFVLESPSANSIFGLLRIEVLRKVCERPSPKQCAKISKLLIQHPQCIPVGKHQVLFCQQLIRCIRQFQCVSEGEEDIMEFLEQVNKVSGLLQRIWRTQTSVILPSLKELFTIISSTETRNDLMYLVFLVTNIFIAGAHPCLAEEQEAPSNALASVVQFVPLELMDGVIRNLTNDDSITDVQMMTAIGR</sequence>
<dbReference type="Proteomes" id="UP001623348">
    <property type="component" value="Unassembled WGS sequence"/>
</dbReference>
<gene>
    <name evidence="2" type="ORF">GRJ2_000559300</name>
</gene>
<reference evidence="2 3" key="1">
    <citation type="submission" date="2024-06" db="EMBL/GenBank/DDBJ databases">
        <title>The draft genome of Grus japonensis, version 3.</title>
        <authorList>
            <person name="Nabeshima K."/>
            <person name="Suzuki S."/>
            <person name="Onuma M."/>
        </authorList>
    </citation>
    <scope>NUCLEOTIDE SEQUENCE [LARGE SCALE GENOMIC DNA]</scope>
    <source>
        <strain evidence="2 3">451A</strain>
    </source>
</reference>
<dbReference type="GO" id="GO:0016787">
    <property type="term" value="F:hydrolase activity"/>
    <property type="evidence" value="ECO:0007669"/>
    <property type="project" value="UniProtKB-KW"/>
</dbReference>
<protein>
    <submittedName>
        <fullName evidence="2">Ubiquitin carboxyl-terminal hydrolase 35</fullName>
    </submittedName>
</protein>
<name>A0ABC9W5V5_GRUJA</name>
<dbReference type="InterPro" id="IPR049407">
    <property type="entry name" value="Usp38-like_N"/>
</dbReference>
<keyword evidence="2" id="KW-0378">Hydrolase</keyword>
<dbReference type="Pfam" id="PF21246">
    <property type="entry name" value="Usp38-like_N"/>
    <property type="match status" value="2"/>
</dbReference>
<evidence type="ECO:0000313" key="2">
    <source>
        <dbReference type="EMBL" id="GAB0180940.1"/>
    </source>
</evidence>
<dbReference type="AlphaFoldDB" id="A0ABC9W5V5"/>